<dbReference type="RefSeq" id="WP_361942054.1">
    <property type="nucleotide sequence ID" value="NZ_JBHSFK010000002.1"/>
</dbReference>
<keyword evidence="3" id="KW-1185">Reference proteome</keyword>
<dbReference type="EMBL" id="JBHSFK010000002">
    <property type="protein sequence ID" value="MFC4498538.1"/>
    <property type="molecule type" value="Genomic_DNA"/>
</dbReference>
<protein>
    <submittedName>
        <fullName evidence="2">Baseplate J/gp47 family protein</fullName>
    </submittedName>
</protein>
<reference evidence="3" key="1">
    <citation type="journal article" date="2019" name="Int. J. Syst. Evol. Microbiol.">
        <title>The Global Catalogue of Microorganisms (GCM) 10K type strain sequencing project: providing services to taxonomists for standard genome sequencing and annotation.</title>
        <authorList>
            <consortium name="The Broad Institute Genomics Platform"/>
            <consortium name="The Broad Institute Genome Sequencing Center for Infectious Disease"/>
            <person name="Wu L."/>
            <person name="Ma J."/>
        </authorList>
    </citation>
    <scope>NUCLEOTIDE SEQUENCE [LARGE SCALE GENOMIC DNA]</scope>
    <source>
        <strain evidence="3">CGMCC 4.7177</strain>
    </source>
</reference>
<feature type="domain" description="Baseplate J-like C-terminal" evidence="1">
    <location>
        <begin position="421"/>
        <end position="501"/>
    </location>
</feature>
<gene>
    <name evidence="2" type="ORF">ACFPIH_03200</name>
</gene>
<evidence type="ECO:0000313" key="3">
    <source>
        <dbReference type="Proteomes" id="UP001595839"/>
    </source>
</evidence>
<dbReference type="Proteomes" id="UP001595839">
    <property type="component" value="Unassembled WGS sequence"/>
</dbReference>
<dbReference type="Pfam" id="PF26079">
    <property type="entry name" value="Baseplate_J_C"/>
    <property type="match status" value="1"/>
</dbReference>
<dbReference type="InterPro" id="IPR058530">
    <property type="entry name" value="Baseplate_J-like_C"/>
</dbReference>
<evidence type="ECO:0000259" key="1">
    <source>
        <dbReference type="Pfam" id="PF26079"/>
    </source>
</evidence>
<proteinExistence type="predicted"/>
<sequence>MAVDSGAVTQIDYTSRDFTGYRDSLLQYATQILPEWTSRSPADFGVVMVELFSYMGDIVSFYQDRIADESFLATATQRSSVVAIAQQLGYQPHPAIPATGQVAFSPAPGLVSPMTLDIGTQVITEYIPSLDRPVTYELAAPVTVPAYTTPVPQIVGLVVEGVTQGDRSLVLYPSTSGDPGSTVRVEDIGTSDGTKSQVFALAQTPVLLDTVRIFLDDGVGGTEWTRVRDFLLVRDSDLVFTAETDDQGVTRVTFGDGTNGALPATGIKLAAAYRTGGGSYGNIPQGSIVDLADALPGVVVAGSAPMAGGADVEPTDQIRENAPRLFRTQGRAVSSQDYADLALAVAGVADARAVVRSASAVTIYVIGPNNILPSEGQRDAVAQYVQERALSGVVVNVVNGSLIPVNIGSTTLPVLLSVLPRYRRDTVKLAVQQAIQEVFTPPETTFSSRISISHLYRAIQDVAGVDWVVIQLMARSDLPQSGTADVICRENEIPIIGNMVITASGGV</sequence>
<name>A0ABV9AJB2_9ACTN</name>
<comment type="caution">
    <text evidence="2">The sequence shown here is derived from an EMBL/GenBank/DDBJ whole genome shotgun (WGS) entry which is preliminary data.</text>
</comment>
<accession>A0ABV9AJB2</accession>
<organism evidence="2 3">
    <name type="scientific">Streptomyces vulcanius</name>
    <dbReference type="NCBI Taxonomy" id="1441876"/>
    <lineage>
        <taxon>Bacteria</taxon>
        <taxon>Bacillati</taxon>
        <taxon>Actinomycetota</taxon>
        <taxon>Actinomycetes</taxon>
        <taxon>Kitasatosporales</taxon>
        <taxon>Streptomycetaceae</taxon>
        <taxon>Streptomyces</taxon>
    </lineage>
</organism>
<evidence type="ECO:0000313" key="2">
    <source>
        <dbReference type="EMBL" id="MFC4498538.1"/>
    </source>
</evidence>